<comment type="caution">
    <text evidence="1">The sequence shown here is derived from an EMBL/GenBank/DDBJ whole genome shotgun (WGS) entry which is preliminary data.</text>
</comment>
<evidence type="ECO:0000313" key="2">
    <source>
        <dbReference type="Proteomes" id="UP001458880"/>
    </source>
</evidence>
<evidence type="ECO:0000313" key="1">
    <source>
        <dbReference type="EMBL" id="KAK9711872.1"/>
    </source>
</evidence>
<dbReference type="EMBL" id="JASPKY010000271">
    <property type="protein sequence ID" value="KAK9711872.1"/>
    <property type="molecule type" value="Genomic_DNA"/>
</dbReference>
<dbReference type="AlphaFoldDB" id="A0AAW1K2N5"/>
<gene>
    <name evidence="1" type="ORF">QE152_g25202</name>
</gene>
<proteinExistence type="predicted"/>
<keyword evidence="2" id="KW-1185">Reference proteome</keyword>
<name>A0AAW1K2N5_POPJA</name>
<protein>
    <submittedName>
        <fullName evidence="1">Uncharacterized protein</fullName>
    </submittedName>
</protein>
<reference evidence="1 2" key="1">
    <citation type="journal article" date="2024" name="BMC Genomics">
        <title>De novo assembly and annotation of Popillia japonica's genome with initial clues to its potential as an invasive pest.</title>
        <authorList>
            <person name="Cucini C."/>
            <person name="Boschi S."/>
            <person name="Funari R."/>
            <person name="Cardaioli E."/>
            <person name="Iannotti N."/>
            <person name="Marturano G."/>
            <person name="Paoli F."/>
            <person name="Bruttini M."/>
            <person name="Carapelli A."/>
            <person name="Frati F."/>
            <person name="Nardi F."/>
        </authorList>
    </citation>
    <scope>NUCLEOTIDE SEQUENCE [LARGE SCALE GENOMIC DNA]</scope>
    <source>
        <strain evidence="1">DMR45628</strain>
    </source>
</reference>
<accession>A0AAW1K2N5</accession>
<dbReference type="Proteomes" id="UP001458880">
    <property type="component" value="Unassembled WGS sequence"/>
</dbReference>
<sequence length="77" mass="8348">MSADPVKSTSITPIVVTDTRAYSSALPICDPYATTFAPKIRMSTANSDTEVISYDVKQSFSSRTQALAPSVERQSQM</sequence>
<organism evidence="1 2">
    <name type="scientific">Popillia japonica</name>
    <name type="common">Japanese beetle</name>
    <dbReference type="NCBI Taxonomy" id="7064"/>
    <lineage>
        <taxon>Eukaryota</taxon>
        <taxon>Metazoa</taxon>
        <taxon>Ecdysozoa</taxon>
        <taxon>Arthropoda</taxon>
        <taxon>Hexapoda</taxon>
        <taxon>Insecta</taxon>
        <taxon>Pterygota</taxon>
        <taxon>Neoptera</taxon>
        <taxon>Endopterygota</taxon>
        <taxon>Coleoptera</taxon>
        <taxon>Polyphaga</taxon>
        <taxon>Scarabaeiformia</taxon>
        <taxon>Scarabaeidae</taxon>
        <taxon>Rutelinae</taxon>
        <taxon>Popillia</taxon>
    </lineage>
</organism>